<gene>
    <name evidence="3" type="ORF">HW564_18950</name>
</gene>
<dbReference type="RefSeq" id="WP_011048124.1">
    <property type="nucleotide sequence ID" value="NZ_CP076685.1"/>
</dbReference>
<reference evidence="3 4" key="1">
    <citation type="journal article" date="2020" name="Proc. Natl. Acad. Sci. U.S.A.">
        <title>Ecological drivers of bacterial community assembly in synthetic phycospheres.</title>
        <authorList>
            <person name="Fu H."/>
            <person name="Uchimiya M."/>
            <person name="Gore J."/>
            <person name="Moran M.A."/>
        </authorList>
    </citation>
    <scope>NUCLEOTIDE SEQUENCE [LARGE SCALE GENOMIC DNA]</scope>
    <source>
        <strain evidence="3">HF-Din03</strain>
    </source>
</reference>
<dbReference type="AlphaFoldDB" id="A0A850LMU2"/>
<name>A0A850LMU2_9RHOB</name>
<dbReference type="GO" id="GO:0016706">
    <property type="term" value="F:2-oxoglutarate-dependent dioxygenase activity"/>
    <property type="evidence" value="ECO:0007669"/>
    <property type="project" value="UniProtKB-ARBA"/>
</dbReference>
<dbReference type="Proteomes" id="UP000565723">
    <property type="component" value="Unassembled WGS sequence"/>
</dbReference>
<sequence length="304" mass="33363">MLSREQKDFYAENGYLLIENAVTTEQLDRLRAITAGLIDASRQVSASNDVYDLDSGHGPDSPRLTRIKIPHKQDPYFWEVLRTSAMTEVLTDLLGPDTSILTSKLNTKAPGGGAAVEWHQDWAFYPHTNDDLLAFGLMLEDVTEDNGPLMVVPGTHRGPVLDHHVGGVFAGAIDPDDPLFDRDRIVTLTGKAGSMTVHHVRLLHGSAPNISDRPRFILFYELGRADAWPLLGAASYIHSLGQRRFWDDLVDRVVTGAPCIQPRVAPVPVRMPLPPAPDTSSIFKTQESAGAKSAFATVPRKGQQ</sequence>
<accession>A0A850LMU2</accession>
<dbReference type="PANTHER" id="PTHR20883:SF48">
    <property type="entry name" value="ECTOINE DIOXYGENASE"/>
    <property type="match status" value="1"/>
</dbReference>
<dbReference type="Gene3D" id="2.60.120.620">
    <property type="entry name" value="q2cbj1_9rhob like domain"/>
    <property type="match status" value="1"/>
</dbReference>
<evidence type="ECO:0000313" key="3">
    <source>
        <dbReference type="EMBL" id="NVK99009.1"/>
    </source>
</evidence>
<evidence type="ECO:0000256" key="1">
    <source>
        <dbReference type="ARBA" id="ARBA00001954"/>
    </source>
</evidence>
<dbReference type="InterPro" id="IPR008775">
    <property type="entry name" value="Phytyl_CoA_dOase-like"/>
</dbReference>
<comment type="caution">
    <text evidence="3">The sequence shown here is derived from an EMBL/GenBank/DDBJ whole genome shotgun (WGS) entry which is preliminary data.</text>
</comment>
<dbReference type="SUPFAM" id="SSF51197">
    <property type="entry name" value="Clavaminate synthase-like"/>
    <property type="match status" value="1"/>
</dbReference>
<keyword evidence="3" id="KW-0223">Dioxygenase</keyword>
<dbReference type="EMBL" id="JABXIY010000051">
    <property type="protein sequence ID" value="NVK99009.1"/>
    <property type="molecule type" value="Genomic_DNA"/>
</dbReference>
<organism evidence="3 4">
    <name type="scientific">Ruegeria pomeroyi</name>
    <dbReference type="NCBI Taxonomy" id="89184"/>
    <lineage>
        <taxon>Bacteria</taxon>
        <taxon>Pseudomonadati</taxon>
        <taxon>Pseudomonadota</taxon>
        <taxon>Alphaproteobacteria</taxon>
        <taxon>Rhodobacterales</taxon>
        <taxon>Roseobacteraceae</taxon>
        <taxon>Ruegeria</taxon>
    </lineage>
</organism>
<keyword evidence="3" id="KW-0560">Oxidoreductase</keyword>
<protein>
    <submittedName>
        <fullName evidence="3">Phytanoyl-CoA dioxygenase family protein</fullName>
    </submittedName>
</protein>
<comment type="cofactor">
    <cofactor evidence="1">
        <name>Fe(2+)</name>
        <dbReference type="ChEBI" id="CHEBI:29033"/>
    </cofactor>
</comment>
<feature type="region of interest" description="Disordered" evidence="2">
    <location>
        <begin position="284"/>
        <end position="304"/>
    </location>
</feature>
<dbReference type="Pfam" id="PF05721">
    <property type="entry name" value="PhyH"/>
    <property type="match status" value="1"/>
</dbReference>
<proteinExistence type="predicted"/>
<evidence type="ECO:0000313" key="4">
    <source>
        <dbReference type="Proteomes" id="UP000565723"/>
    </source>
</evidence>
<dbReference type="PANTHER" id="PTHR20883">
    <property type="entry name" value="PHYTANOYL-COA DIOXYGENASE DOMAIN CONTAINING 1"/>
    <property type="match status" value="1"/>
</dbReference>
<evidence type="ECO:0000256" key="2">
    <source>
        <dbReference type="SAM" id="MobiDB-lite"/>
    </source>
</evidence>
<dbReference type="OMA" id="FHHSKIN"/>
<dbReference type="GO" id="GO:0005506">
    <property type="term" value="F:iron ion binding"/>
    <property type="evidence" value="ECO:0007669"/>
    <property type="project" value="UniProtKB-ARBA"/>
</dbReference>